<dbReference type="Proteomes" id="UP000594468">
    <property type="component" value="Chromosome"/>
</dbReference>
<dbReference type="SUPFAM" id="SSF56988">
    <property type="entry name" value="Anthrax protective antigen"/>
    <property type="match status" value="1"/>
</dbReference>
<evidence type="ECO:0000313" key="2">
    <source>
        <dbReference type="EMBL" id="QPC82778.1"/>
    </source>
</evidence>
<accession>A0A7S8E9L4</accession>
<dbReference type="RefSeq" id="WP_195170847.1">
    <property type="nucleotide sequence ID" value="NZ_CP062983.1"/>
</dbReference>
<sequence length="346" mass="37824">MKRTSSLMIFAVILLLLGLLGAVFWSPAPITQAQTTTANWIGQFYNNTTLSDPVVATGLYTNTLSQNWGLGRPNDDSRILTEVNPDNFSARFVATVPFSAGLYEFVLTSDDGARLLINGLPVIDYYGDGGLSTVSAIVSLGGPATLIVEYVEFTEQALIQVQWFPTTGTSLVPTSTPAPLAVGQVERVRGLAVRTGPFLGASMVAVARPEVAYPLLARNEREGLFTWYLIQFDEDTIGWSSGRYLAVEGDENVLPYYDSVFPSLPNTEYKGVVGMTRSVMNLRQFPSQRTPLLAQIPWGATVPIRSRTVQGGRDFWYQVEYNGQIGWILAAYVGISQGLIDAVPIY</sequence>
<evidence type="ECO:0000313" key="3">
    <source>
        <dbReference type="Proteomes" id="UP000594468"/>
    </source>
</evidence>
<dbReference type="PROSITE" id="PS51820">
    <property type="entry name" value="PA14"/>
    <property type="match status" value="1"/>
</dbReference>
<organism evidence="2 3">
    <name type="scientific">Phototrophicus methaneseepsis</name>
    <dbReference type="NCBI Taxonomy" id="2710758"/>
    <lineage>
        <taxon>Bacteria</taxon>
        <taxon>Bacillati</taxon>
        <taxon>Chloroflexota</taxon>
        <taxon>Candidatus Thermofontia</taxon>
        <taxon>Phototrophicales</taxon>
        <taxon>Phototrophicaceae</taxon>
        <taxon>Phototrophicus</taxon>
    </lineage>
</organism>
<dbReference type="Gene3D" id="2.30.30.40">
    <property type="entry name" value="SH3 Domains"/>
    <property type="match status" value="1"/>
</dbReference>
<dbReference type="SMART" id="SM00758">
    <property type="entry name" value="PA14"/>
    <property type="match status" value="1"/>
</dbReference>
<dbReference type="EMBL" id="CP062983">
    <property type="protein sequence ID" value="QPC82778.1"/>
    <property type="molecule type" value="Genomic_DNA"/>
</dbReference>
<dbReference type="KEGG" id="pmet:G4Y79_24350"/>
<dbReference type="AlphaFoldDB" id="A0A7S8E9L4"/>
<dbReference type="InterPro" id="IPR003646">
    <property type="entry name" value="SH3-like_bac-type"/>
</dbReference>
<keyword evidence="3" id="KW-1185">Reference proteome</keyword>
<dbReference type="InterPro" id="IPR037524">
    <property type="entry name" value="PA14/GLEYA"/>
</dbReference>
<proteinExistence type="predicted"/>
<reference evidence="2 3" key="1">
    <citation type="submission" date="2020-02" db="EMBL/GenBank/DDBJ databases">
        <authorList>
            <person name="Zheng R.K."/>
            <person name="Sun C.M."/>
        </authorList>
    </citation>
    <scope>NUCLEOTIDE SEQUENCE [LARGE SCALE GENOMIC DNA]</scope>
    <source>
        <strain evidence="3">rifampicinis</strain>
    </source>
</reference>
<gene>
    <name evidence="2" type="ORF">G4Y79_24350</name>
</gene>
<dbReference type="Gene3D" id="3.90.182.10">
    <property type="entry name" value="Toxin - Anthrax Protective Antigen,domain 1"/>
    <property type="match status" value="1"/>
</dbReference>
<feature type="domain" description="PA14" evidence="1">
    <location>
        <begin position="35"/>
        <end position="178"/>
    </location>
</feature>
<evidence type="ECO:0000259" key="1">
    <source>
        <dbReference type="PROSITE" id="PS51820"/>
    </source>
</evidence>
<dbReference type="Pfam" id="PF07691">
    <property type="entry name" value="PA14"/>
    <property type="match status" value="1"/>
</dbReference>
<name>A0A7S8E9L4_9CHLR</name>
<protein>
    <submittedName>
        <fullName evidence="2">SH3 domain-containing protein</fullName>
    </submittedName>
</protein>
<dbReference type="Pfam" id="PF08239">
    <property type="entry name" value="SH3_3"/>
    <property type="match status" value="1"/>
</dbReference>
<dbReference type="InterPro" id="IPR011658">
    <property type="entry name" value="PA14_dom"/>
</dbReference>